<organism evidence="2 3">
    <name type="scientific">Luteococcus peritonei</name>
    <dbReference type="NCBI Taxonomy" id="88874"/>
    <lineage>
        <taxon>Bacteria</taxon>
        <taxon>Bacillati</taxon>
        <taxon>Actinomycetota</taxon>
        <taxon>Actinomycetes</taxon>
        <taxon>Propionibacteriales</taxon>
        <taxon>Propionibacteriaceae</taxon>
        <taxon>Luteococcus</taxon>
    </lineage>
</organism>
<comment type="caution">
    <text evidence="2">The sequence shown here is derived from an EMBL/GenBank/DDBJ whole genome shotgun (WGS) entry which is preliminary data.</text>
</comment>
<proteinExistence type="predicted"/>
<dbReference type="Proteomes" id="UP001597326">
    <property type="component" value="Unassembled WGS sequence"/>
</dbReference>
<dbReference type="EMBL" id="JBHUFZ010000001">
    <property type="protein sequence ID" value="MFD1888597.1"/>
    <property type="molecule type" value="Genomic_DNA"/>
</dbReference>
<evidence type="ECO:0000313" key="2">
    <source>
        <dbReference type="EMBL" id="MFD1888597.1"/>
    </source>
</evidence>
<dbReference type="InterPro" id="IPR021784">
    <property type="entry name" value="DUF3349"/>
</dbReference>
<dbReference type="RefSeq" id="WP_343871669.1">
    <property type="nucleotide sequence ID" value="NZ_BAAAIX010000001.1"/>
</dbReference>
<name>A0ABW4RQJ2_9ACTN</name>
<reference evidence="3" key="1">
    <citation type="journal article" date="2019" name="Int. J. Syst. Evol. Microbiol.">
        <title>The Global Catalogue of Microorganisms (GCM) 10K type strain sequencing project: providing services to taxonomists for standard genome sequencing and annotation.</title>
        <authorList>
            <consortium name="The Broad Institute Genomics Platform"/>
            <consortium name="The Broad Institute Genome Sequencing Center for Infectious Disease"/>
            <person name="Wu L."/>
            <person name="Ma J."/>
        </authorList>
    </citation>
    <scope>NUCLEOTIDE SEQUENCE [LARGE SCALE GENOMIC DNA]</scope>
    <source>
        <strain evidence="3">CAIM 431</strain>
    </source>
</reference>
<sequence length="116" mass="12623">MNRLDRIIGWLRAGYPKGVPQGDYIALLGVLHRELTDTDIEKVALKLRATGESGIPEDVSEERIREMIRSRMLQEPTEADVRRVAAHLAAGGWPLAGLSAEDPQGAAERAPDGPVS</sequence>
<dbReference type="Gene3D" id="6.10.140.2080">
    <property type="match status" value="1"/>
</dbReference>
<dbReference type="Pfam" id="PF11829">
    <property type="entry name" value="DUF3349"/>
    <property type="match status" value="1"/>
</dbReference>
<evidence type="ECO:0000256" key="1">
    <source>
        <dbReference type="SAM" id="MobiDB-lite"/>
    </source>
</evidence>
<protein>
    <submittedName>
        <fullName evidence="2">DUF3349 domain-containing protein</fullName>
    </submittedName>
</protein>
<feature type="region of interest" description="Disordered" evidence="1">
    <location>
        <begin position="95"/>
        <end position="116"/>
    </location>
</feature>
<keyword evidence="3" id="KW-1185">Reference proteome</keyword>
<accession>A0ABW4RQJ2</accession>
<dbReference type="Gene3D" id="1.10.10.2390">
    <property type="match status" value="1"/>
</dbReference>
<gene>
    <name evidence="2" type="ORF">ACFSCS_00140</name>
</gene>
<evidence type="ECO:0000313" key="3">
    <source>
        <dbReference type="Proteomes" id="UP001597326"/>
    </source>
</evidence>